<dbReference type="InterPro" id="IPR025333">
    <property type="entry name" value="DUF4239"/>
</dbReference>
<dbReference type="AlphaFoldDB" id="A0AAD2JG59"/>
<reference evidence="3" key="1">
    <citation type="submission" date="2023-08" db="EMBL/GenBank/DDBJ databases">
        <authorList>
            <person name="Audoor S."/>
            <person name="Bilcke G."/>
        </authorList>
    </citation>
    <scope>NUCLEOTIDE SEQUENCE</scope>
</reference>
<gene>
    <name evidence="3" type="ORF">CYCCA115_LOCUS10710</name>
</gene>
<feature type="region of interest" description="Disordered" evidence="1">
    <location>
        <begin position="45"/>
        <end position="81"/>
    </location>
</feature>
<keyword evidence="4" id="KW-1185">Reference proteome</keyword>
<evidence type="ECO:0000256" key="2">
    <source>
        <dbReference type="SAM" id="Phobius"/>
    </source>
</evidence>
<dbReference type="Proteomes" id="UP001295423">
    <property type="component" value="Unassembled WGS sequence"/>
</dbReference>
<evidence type="ECO:0000256" key="1">
    <source>
        <dbReference type="SAM" id="MobiDB-lite"/>
    </source>
</evidence>
<feature type="transmembrane region" description="Helical" evidence="2">
    <location>
        <begin position="443"/>
        <end position="464"/>
    </location>
</feature>
<name>A0AAD2JG59_9STRA</name>
<keyword evidence="2" id="KW-0812">Transmembrane</keyword>
<feature type="region of interest" description="Disordered" evidence="1">
    <location>
        <begin position="97"/>
        <end position="117"/>
    </location>
</feature>
<sequence>MRRKSSMKRCLSAASQSCTSSFVLLVLVLLSFNALSTPFCLGFSSPSKRRTRSNIISSSPLYSGKTNSDKGNKINGDDENNQKDLFVDETFQTTLYNNDGSSSSSTSTKTKRSSTQSFEFYAPRPKCNKWTSQQQDFPPEVYNIDPLPPDAQTMWADGGTSGQDDAKATKQVGNGDDYFRATLLVRGRSYARPNAFELDQLYELPDLQDLASPPNPEYVGDNLWSNNGALLFRTTPFRLGLLIFFFFSFGPMVNFLYTHLPAVEKLESLSESNFVPGISIVYGTYLSLTLNILYQRQQKITDFCAKETSQLLQLTRRIFHLLDETNTMKGKADIPASEKSKFKISVAEYIADQVRVLVKASRGRELMKIVYSDPYEGIDEVLNEYRDELVAMKNTKEAGGIMVDVSNSLNLIGTCSDVVSNMVVVRSERLSNESTFLPPAHFIVARVLAALIIIGYTVATVTFVDADGYPPVASSAFFAVLSTVYLFFSTIISDLNNPFNGVYQIRRSGIAANLLAIKWIIQKDPTLACEVNFEGEVGHEILWQDPLKMEQMAQQKQQS</sequence>
<feature type="compositionally biased region" description="Basic and acidic residues" evidence="1">
    <location>
        <begin position="67"/>
        <end position="81"/>
    </location>
</feature>
<protein>
    <submittedName>
        <fullName evidence="3">Uncharacterized protein</fullName>
    </submittedName>
</protein>
<dbReference type="Pfam" id="PF14023">
    <property type="entry name" value="Bestrophin-like"/>
    <property type="match status" value="1"/>
</dbReference>
<keyword evidence="2" id="KW-0472">Membrane</keyword>
<proteinExistence type="predicted"/>
<organism evidence="3 4">
    <name type="scientific">Cylindrotheca closterium</name>
    <dbReference type="NCBI Taxonomy" id="2856"/>
    <lineage>
        <taxon>Eukaryota</taxon>
        <taxon>Sar</taxon>
        <taxon>Stramenopiles</taxon>
        <taxon>Ochrophyta</taxon>
        <taxon>Bacillariophyta</taxon>
        <taxon>Bacillariophyceae</taxon>
        <taxon>Bacillariophycidae</taxon>
        <taxon>Bacillariales</taxon>
        <taxon>Bacillariaceae</taxon>
        <taxon>Cylindrotheca</taxon>
    </lineage>
</organism>
<keyword evidence="2" id="KW-1133">Transmembrane helix</keyword>
<dbReference type="EMBL" id="CAKOGP040001714">
    <property type="protein sequence ID" value="CAJ1946568.1"/>
    <property type="molecule type" value="Genomic_DNA"/>
</dbReference>
<evidence type="ECO:0000313" key="4">
    <source>
        <dbReference type="Proteomes" id="UP001295423"/>
    </source>
</evidence>
<comment type="caution">
    <text evidence="3">The sequence shown here is derived from an EMBL/GenBank/DDBJ whole genome shotgun (WGS) entry which is preliminary data.</text>
</comment>
<feature type="transmembrane region" description="Helical" evidence="2">
    <location>
        <begin position="237"/>
        <end position="257"/>
    </location>
</feature>
<feature type="compositionally biased region" description="Polar residues" evidence="1">
    <location>
        <begin position="53"/>
        <end position="66"/>
    </location>
</feature>
<feature type="compositionally biased region" description="Low complexity" evidence="1">
    <location>
        <begin position="101"/>
        <end position="117"/>
    </location>
</feature>
<evidence type="ECO:0000313" key="3">
    <source>
        <dbReference type="EMBL" id="CAJ1946568.1"/>
    </source>
</evidence>
<feature type="transmembrane region" description="Helical" evidence="2">
    <location>
        <begin position="476"/>
        <end position="497"/>
    </location>
</feature>
<accession>A0AAD2JG59</accession>